<dbReference type="EMBL" id="BSXU01000640">
    <property type="protein sequence ID" value="GMG21356.1"/>
    <property type="molecule type" value="Genomic_DNA"/>
</dbReference>
<feature type="transmembrane region" description="Helical" evidence="7">
    <location>
        <begin position="132"/>
        <end position="150"/>
    </location>
</feature>
<organism evidence="9 10">
    <name type="scientific">Ambrosiozyma monospora</name>
    <name type="common">Yeast</name>
    <name type="synonym">Endomycopsis monosporus</name>
    <dbReference type="NCBI Taxonomy" id="43982"/>
    <lineage>
        <taxon>Eukaryota</taxon>
        <taxon>Fungi</taxon>
        <taxon>Dikarya</taxon>
        <taxon>Ascomycota</taxon>
        <taxon>Saccharomycotina</taxon>
        <taxon>Pichiomycetes</taxon>
        <taxon>Pichiales</taxon>
        <taxon>Pichiaceae</taxon>
        <taxon>Ambrosiozyma</taxon>
    </lineage>
</organism>
<dbReference type="InterPro" id="IPR011701">
    <property type="entry name" value="MFS"/>
</dbReference>
<feature type="transmembrane region" description="Helical" evidence="7">
    <location>
        <begin position="162"/>
        <end position="181"/>
    </location>
</feature>
<feature type="transmembrane region" description="Helical" evidence="7">
    <location>
        <begin position="219"/>
        <end position="243"/>
    </location>
</feature>
<evidence type="ECO:0000313" key="9">
    <source>
        <dbReference type="EMBL" id="GMG21356.1"/>
    </source>
</evidence>
<dbReference type="SUPFAM" id="SSF103473">
    <property type="entry name" value="MFS general substrate transporter"/>
    <property type="match status" value="1"/>
</dbReference>
<dbReference type="Gene3D" id="1.20.1250.20">
    <property type="entry name" value="MFS general substrate transporter like domains"/>
    <property type="match status" value="1"/>
</dbReference>
<feature type="transmembrane region" description="Helical" evidence="7">
    <location>
        <begin position="94"/>
        <end position="120"/>
    </location>
</feature>
<sequence>MSNSTKPGSVTTTESTSDDLCNKSISDHSSAGFANSQQKREQNIDINIGKQLSQEIKSSSNVNDGAESEGNANKSPVGESGGHDDSQILHGTKLILCVFSTLLCLFLIALDQTITAAILSEVANKFKSFDKLAWITAGFFLGTGAFCQVWGQVSTIWGRKWVMILGIVIFEAGSLICALANSMPLLIAGRVIQGVGGANIQTLSMMICTEVASVDLRPVIFSFIPVVFTFASVVGPIVGGVFATYVSWRWCFYINLCFGGLIVPIFIFSFRPKTPEGTFMQKIKQLDFFGSLLMISSIVLLLLALSFGVSEYAWSSGAVISCFVLSGVLCIGFLIWNFKFSHFPLVKASIVTNWRIQLAVGSLSTAFTSFIVSVQFLSVYFQIVRNNDAIHTGLALIPTILTVSLFSITAGVTVKKTGYMKPLSILAGVFLCIGSGLLVLLRVQETSARRIGLLIISGVGCGFSLQSGFVSVQMLAPKEKNGLIMSTAYANFGRNIVSALMSQIAQVVYTETLKSNLANVAKDGKLQQSSSAADLVALADNSGLLKKFAKGDQLIIKGAFMKSIHNVFYLCLAISAVSLICSVFMADTRIPTKKMKKTSIDVEKK</sequence>
<dbReference type="Pfam" id="PF07690">
    <property type="entry name" value="MFS_1"/>
    <property type="match status" value="1"/>
</dbReference>
<dbReference type="Gene3D" id="1.20.1720.10">
    <property type="entry name" value="Multidrug resistance protein D"/>
    <property type="match status" value="1"/>
</dbReference>
<feature type="compositionally biased region" description="Polar residues" evidence="6">
    <location>
        <begin position="1"/>
        <end position="37"/>
    </location>
</feature>
<evidence type="ECO:0000256" key="2">
    <source>
        <dbReference type="ARBA" id="ARBA00008335"/>
    </source>
</evidence>
<keyword evidence="4 7" id="KW-1133">Transmembrane helix</keyword>
<feature type="transmembrane region" description="Helical" evidence="7">
    <location>
        <begin position="567"/>
        <end position="586"/>
    </location>
</feature>
<comment type="similarity">
    <text evidence="2">Belongs to the major facilitator superfamily.</text>
</comment>
<keyword evidence="5 7" id="KW-0472">Membrane</keyword>
<evidence type="ECO:0000256" key="5">
    <source>
        <dbReference type="ARBA" id="ARBA00023136"/>
    </source>
</evidence>
<dbReference type="PANTHER" id="PTHR23501:SF198">
    <property type="entry name" value="AZOLE RESISTANCE PROTEIN 1-RELATED"/>
    <property type="match status" value="1"/>
</dbReference>
<accession>A0A9W6YVD4</accession>
<reference evidence="9" key="1">
    <citation type="submission" date="2023-04" db="EMBL/GenBank/DDBJ databases">
        <title>Ambrosiozyma monospora NBRC 1965.</title>
        <authorList>
            <person name="Ichikawa N."/>
            <person name="Sato H."/>
            <person name="Tonouchi N."/>
        </authorList>
    </citation>
    <scope>NUCLEOTIDE SEQUENCE</scope>
    <source>
        <strain evidence="9">NBRC 1965</strain>
    </source>
</reference>
<dbReference type="GO" id="GO:0005886">
    <property type="term" value="C:plasma membrane"/>
    <property type="evidence" value="ECO:0007669"/>
    <property type="project" value="TreeGrafter"/>
</dbReference>
<protein>
    <submittedName>
        <fullName evidence="9">Unnamed protein product</fullName>
    </submittedName>
</protein>
<name>A0A9W6YVD4_AMBMO</name>
<feature type="domain" description="Major facilitator superfamily (MFS) profile" evidence="8">
    <location>
        <begin position="97"/>
        <end position="590"/>
    </location>
</feature>
<feature type="transmembrane region" description="Helical" evidence="7">
    <location>
        <begin position="316"/>
        <end position="336"/>
    </location>
</feature>
<feature type="transmembrane region" description="Helical" evidence="7">
    <location>
        <begin position="250"/>
        <end position="268"/>
    </location>
</feature>
<comment type="caution">
    <text evidence="9">The sequence shown here is derived from an EMBL/GenBank/DDBJ whole genome shotgun (WGS) entry which is preliminary data.</text>
</comment>
<evidence type="ECO:0000256" key="6">
    <source>
        <dbReference type="SAM" id="MobiDB-lite"/>
    </source>
</evidence>
<dbReference type="AlphaFoldDB" id="A0A9W6YVD4"/>
<dbReference type="GO" id="GO:0022857">
    <property type="term" value="F:transmembrane transporter activity"/>
    <property type="evidence" value="ECO:0007669"/>
    <property type="project" value="InterPro"/>
</dbReference>
<feature type="region of interest" description="Disordered" evidence="6">
    <location>
        <begin position="59"/>
        <end position="83"/>
    </location>
</feature>
<feature type="transmembrane region" description="Helical" evidence="7">
    <location>
        <begin position="356"/>
        <end position="381"/>
    </location>
</feature>
<keyword evidence="10" id="KW-1185">Reference proteome</keyword>
<dbReference type="InterPro" id="IPR036259">
    <property type="entry name" value="MFS_trans_sf"/>
</dbReference>
<dbReference type="Proteomes" id="UP001165063">
    <property type="component" value="Unassembled WGS sequence"/>
</dbReference>
<evidence type="ECO:0000256" key="1">
    <source>
        <dbReference type="ARBA" id="ARBA00004141"/>
    </source>
</evidence>
<proteinExistence type="inferred from homology"/>
<evidence type="ECO:0000256" key="4">
    <source>
        <dbReference type="ARBA" id="ARBA00022989"/>
    </source>
</evidence>
<feature type="transmembrane region" description="Helical" evidence="7">
    <location>
        <begin position="288"/>
        <end position="309"/>
    </location>
</feature>
<dbReference type="PANTHER" id="PTHR23501">
    <property type="entry name" value="MAJOR FACILITATOR SUPERFAMILY"/>
    <property type="match status" value="1"/>
</dbReference>
<keyword evidence="3 7" id="KW-0812">Transmembrane</keyword>
<evidence type="ECO:0000313" key="10">
    <source>
        <dbReference type="Proteomes" id="UP001165063"/>
    </source>
</evidence>
<dbReference type="OrthoDB" id="10021397at2759"/>
<evidence type="ECO:0000256" key="7">
    <source>
        <dbReference type="SAM" id="Phobius"/>
    </source>
</evidence>
<comment type="subcellular location">
    <subcellularLocation>
        <location evidence="1">Membrane</location>
        <topology evidence="1">Multi-pass membrane protein</topology>
    </subcellularLocation>
</comment>
<feature type="transmembrane region" description="Helical" evidence="7">
    <location>
        <begin position="419"/>
        <end position="441"/>
    </location>
</feature>
<feature type="transmembrane region" description="Helical" evidence="7">
    <location>
        <begin position="453"/>
        <end position="476"/>
    </location>
</feature>
<feature type="region of interest" description="Disordered" evidence="6">
    <location>
        <begin position="1"/>
        <end position="41"/>
    </location>
</feature>
<dbReference type="InterPro" id="IPR020846">
    <property type="entry name" value="MFS_dom"/>
</dbReference>
<gene>
    <name evidence="9" type="ORF">Amon01_000193200</name>
</gene>
<evidence type="ECO:0000256" key="3">
    <source>
        <dbReference type="ARBA" id="ARBA00022692"/>
    </source>
</evidence>
<evidence type="ECO:0000259" key="8">
    <source>
        <dbReference type="PROSITE" id="PS50850"/>
    </source>
</evidence>
<feature type="transmembrane region" description="Helical" evidence="7">
    <location>
        <begin position="393"/>
        <end position="413"/>
    </location>
</feature>
<dbReference type="PROSITE" id="PS50850">
    <property type="entry name" value="MFS"/>
    <property type="match status" value="1"/>
</dbReference>